<accession>A0ABX2DP35</accession>
<gene>
    <name evidence="2" type="ORF">HQN87_07640</name>
</gene>
<keyword evidence="3" id="KW-1185">Reference proteome</keyword>
<comment type="caution">
    <text evidence="2">The sequence shown here is derived from an EMBL/GenBank/DDBJ whole genome shotgun (WGS) entry which is preliminary data.</text>
</comment>
<keyword evidence="1" id="KW-1133">Transmembrane helix</keyword>
<evidence type="ECO:0000313" key="2">
    <source>
        <dbReference type="EMBL" id="NQX45201.1"/>
    </source>
</evidence>
<organism evidence="2 3">
    <name type="scientific">Paenibacillus tritici</name>
    <dbReference type="NCBI Taxonomy" id="1873425"/>
    <lineage>
        <taxon>Bacteria</taxon>
        <taxon>Bacillati</taxon>
        <taxon>Bacillota</taxon>
        <taxon>Bacilli</taxon>
        <taxon>Bacillales</taxon>
        <taxon>Paenibacillaceae</taxon>
        <taxon>Paenibacillus</taxon>
    </lineage>
</organism>
<evidence type="ECO:0008006" key="4">
    <source>
        <dbReference type="Google" id="ProtNLM"/>
    </source>
</evidence>
<dbReference type="EMBL" id="JABMKX010000003">
    <property type="protein sequence ID" value="NQX45201.1"/>
    <property type="molecule type" value="Genomic_DNA"/>
</dbReference>
<dbReference type="RefSeq" id="WP_173130091.1">
    <property type="nucleotide sequence ID" value="NZ_JABMKX010000003.1"/>
</dbReference>
<keyword evidence="1" id="KW-0812">Transmembrane</keyword>
<evidence type="ECO:0000256" key="1">
    <source>
        <dbReference type="SAM" id="Phobius"/>
    </source>
</evidence>
<reference evidence="2 3" key="1">
    <citation type="submission" date="2020-05" db="EMBL/GenBank/DDBJ databases">
        <title>Paenibacillus glebae, sp. nov., Paenibacillus humi sp. nov., Paenibacillus pedi sp. nov., Paenibacillus terrestris sp. nov. and Paenibacillus terricola sp. nov., isolated from a forest top soil sample.</title>
        <authorList>
            <person name="Qi S."/>
            <person name="Carlier A."/>
            <person name="Cnockaert M."/>
            <person name="Vandamme P."/>
        </authorList>
    </citation>
    <scope>NUCLEOTIDE SEQUENCE [LARGE SCALE GENOMIC DNA]</scope>
    <source>
        <strain evidence="2 3">LMG 29502</strain>
    </source>
</reference>
<feature type="transmembrane region" description="Helical" evidence="1">
    <location>
        <begin position="9"/>
        <end position="26"/>
    </location>
</feature>
<keyword evidence="1" id="KW-0472">Membrane</keyword>
<proteinExistence type="predicted"/>
<dbReference type="Proteomes" id="UP000711047">
    <property type="component" value="Unassembled WGS sequence"/>
</dbReference>
<evidence type="ECO:0000313" key="3">
    <source>
        <dbReference type="Proteomes" id="UP000711047"/>
    </source>
</evidence>
<protein>
    <recommendedName>
        <fullName evidence="4">DUF5626 domain-containing protein</fullName>
    </recommendedName>
</protein>
<name>A0ABX2DP35_9BACL</name>
<sequence>MRTSLLKSIAFRILAIAIILSISYVVNPTTTNAATSEPREVSLTTDNAIDYEAQGYEKTLLNDGLVLYSKVTISETTLSPSRVLSWQYASKSYSGNFYIVSSSETVARYGLDATFRYNGVDQVWLEGSDSWSQSVKSGWTINDVNYYDRISPQYMYVEGEFNLYNNGSYSNNAKVKIYCDHLGNITVI</sequence>